<protein>
    <submittedName>
        <fullName evidence="6">TonB-dependent receptor-like protein</fullName>
    </submittedName>
</protein>
<evidence type="ECO:0000256" key="3">
    <source>
        <dbReference type="ARBA" id="ARBA00023237"/>
    </source>
</evidence>
<dbReference type="Gene3D" id="2.40.170.20">
    <property type="entry name" value="TonB-dependent receptor, beta-barrel domain"/>
    <property type="match status" value="2"/>
</dbReference>
<dbReference type="InterPro" id="IPR000531">
    <property type="entry name" value="Beta-barrel_TonB"/>
</dbReference>
<reference evidence="6 7" key="1">
    <citation type="submission" date="2018-07" db="EMBL/GenBank/DDBJ databases">
        <title>Genomic Encyclopedia of Type Strains, Phase III (KMG-III): the genomes of soil and plant-associated and newly described type strains.</title>
        <authorList>
            <person name="Whitman W."/>
        </authorList>
    </citation>
    <scope>NUCLEOTIDE SEQUENCE [LARGE SCALE GENOMIC DNA]</scope>
    <source>
        <strain evidence="6 7">CECT 7946</strain>
    </source>
</reference>
<dbReference type="InterPro" id="IPR036942">
    <property type="entry name" value="Beta-barrel_TonB_sf"/>
</dbReference>
<dbReference type="Gene3D" id="2.170.130.10">
    <property type="entry name" value="TonB-dependent receptor, plug domain"/>
    <property type="match status" value="1"/>
</dbReference>
<feature type="domain" description="TonB-dependent receptor-like beta-barrel" evidence="4">
    <location>
        <begin position="548"/>
        <end position="725"/>
    </location>
</feature>
<dbReference type="SUPFAM" id="SSF56935">
    <property type="entry name" value="Porins"/>
    <property type="match status" value="1"/>
</dbReference>
<accession>A0A3D9H0H3</accession>
<dbReference type="EMBL" id="QRDV01000007">
    <property type="protein sequence ID" value="RED43007.1"/>
    <property type="molecule type" value="Genomic_DNA"/>
</dbReference>
<organism evidence="6 7">
    <name type="scientific">Winogradskyella eximia</name>
    <dbReference type="NCBI Taxonomy" id="262006"/>
    <lineage>
        <taxon>Bacteria</taxon>
        <taxon>Pseudomonadati</taxon>
        <taxon>Bacteroidota</taxon>
        <taxon>Flavobacteriia</taxon>
        <taxon>Flavobacteriales</taxon>
        <taxon>Flavobacteriaceae</taxon>
        <taxon>Winogradskyella</taxon>
    </lineage>
</organism>
<proteinExistence type="predicted"/>
<comment type="subcellular location">
    <subcellularLocation>
        <location evidence="1">Cell outer membrane</location>
    </subcellularLocation>
</comment>
<sequence>MRLIYFFVLMLLPLLAFSQEEAFYIQFTDEDIRDAFTKIEDKYNVLFSYKDEDLSKNRITIKREKRTLLEVLAAIKDVTYLNYKVLNNRYVIINQNSEKDVDFNALDKVVIRSYLTKGIKKNSDGSYNIQPVKLGILPGLTEPDVLESIQLLPGVLSPNETATSFFVRGGASDQNRLIWDGITIYHKGHLFGMISPLNPNVTSEIKFINKGAHARYGERLSSVIDVSSRTDISNETTAELGFNGISADALLDIPIIKDKLNIQASYRRSYMDVFETVTFNQLADKVFESTKIKDIENGNNDFLFSDYNVKLNYKPNKKNRLYASVISIENQLDYSVNDSENNTSYTDRLMTTNTGYGLGWSIDWSKKISQTTTAFFSDYKLNYNFITKENNEQTSDFEKRNTIYDSGISSELRINVSENSNVTFGYQYTLKDVAYAFLNTTNLVFVLDTEDNIVQTHSSFGSYDYSNLELIDVSVGLRASYFEELDAVRLEPRLQVFKSIVKNLKFQATVEIKNQIISEIDETILSDLSLENRVWRLADGSAFPIINSQQVSSGFIYNKQGFSIDVDAYFKKLKNITALSLGFLNPESNNFNIGKQRVFGVDAFVKKRFNGFTSWLSYSFNRSKSNFDNLNDDRDFTSKSNVTHAVSSAVSYKLNGFQLALGWKWQTGKPYTISQQDGDGLVFNEGINTGELPNYHRLDFSSTYSFKFSEQNKLKGKVGFSVRNIYNRKNLISREYTGNNSLNDPIKLIEKYALGITPNLMFRVYW</sequence>
<dbReference type="RefSeq" id="WP_115818184.1">
    <property type="nucleotide sequence ID" value="NZ_QRDV01000007.1"/>
</dbReference>
<dbReference type="Proteomes" id="UP000256980">
    <property type="component" value="Unassembled WGS sequence"/>
</dbReference>
<keyword evidence="2" id="KW-0472">Membrane</keyword>
<dbReference type="Gene3D" id="3.55.50.30">
    <property type="match status" value="1"/>
</dbReference>
<dbReference type="InterPro" id="IPR037066">
    <property type="entry name" value="Plug_dom_sf"/>
</dbReference>
<gene>
    <name evidence="6" type="ORF">DFQ10_107195</name>
</gene>
<dbReference type="OrthoDB" id="9803050at2"/>
<dbReference type="Pfam" id="PF00593">
    <property type="entry name" value="TonB_dep_Rec_b-barrel"/>
    <property type="match status" value="1"/>
</dbReference>
<evidence type="ECO:0000313" key="6">
    <source>
        <dbReference type="EMBL" id="RED43007.1"/>
    </source>
</evidence>
<evidence type="ECO:0000256" key="2">
    <source>
        <dbReference type="ARBA" id="ARBA00023136"/>
    </source>
</evidence>
<evidence type="ECO:0000256" key="1">
    <source>
        <dbReference type="ARBA" id="ARBA00004442"/>
    </source>
</evidence>
<evidence type="ECO:0000313" key="7">
    <source>
        <dbReference type="Proteomes" id="UP000256980"/>
    </source>
</evidence>
<dbReference type="InterPro" id="IPR032508">
    <property type="entry name" value="FecR_C"/>
</dbReference>
<comment type="caution">
    <text evidence="6">The sequence shown here is derived from an EMBL/GenBank/DDBJ whole genome shotgun (WGS) entry which is preliminary data.</text>
</comment>
<keyword evidence="6" id="KW-0675">Receptor</keyword>
<evidence type="ECO:0000259" key="4">
    <source>
        <dbReference type="Pfam" id="PF00593"/>
    </source>
</evidence>
<dbReference type="AlphaFoldDB" id="A0A3D9H0H3"/>
<feature type="domain" description="Protein FecR C-terminal" evidence="5">
    <location>
        <begin position="25"/>
        <end position="92"/>
    </location>
</feature>
<dbReference type="Pfam" id="PF16344">
    <property type="entry name" value="FecR_C"/>
    <property type="match status" value="1"/>
</dbReference>
<evidence type="ECO:0000259" key="5">
    <source>
        <dbReference type="Pfam" id="PF16344"/>
    </source>
</evidence>
<keyword evidence="3" id="KW-0998">Cell outer membrane</keyword>
<dbReference type="GO" id="GO:0009279">
    <property type="term" value="C:cell outer membrane"/>
    <property type="evidence" value="ECO:0007669"/>
    <property type="project" value="UniProtKB-SubCell"/>
</dbReference>
<keyword evidence="7" id="KW-1185">Reference proteome</keyword>
<name>A0A3D9H0H3_9FLAO</name>